<dbReference type="SUPFAM" id="SSF51556">
    <property type="entry name" value="Metallo-dependent hydrolases"/>
    <property type="match status" value="1"/>
</dbReference>
<dbReference type="InterPro" id="IPR032466">
    <property type="entry name" value="Metal_Hydrolase"/>
</dbReference>
<dbReference type="InterPro" id="IPR006680">
    <property type="entry name" value="Amidohydro-rel"/>
</dbReference>
<dbReference type="PANTHER" id="PTHR35563:SF2">
    <property type="entry name" value="BARREL METAL-DEPENDENT HYDROLASE, PUTATIVE (AFU_ORTHOLOGUE AFUA_1G16240)-RELATED"/>
    <property type="match status" value="1"/>
</dbReference>
<organism evidence="2 3">
    <name type="scientific">Lacticaseibacillus baoqingensis</name>
    <dbReference type="NCBI Taxonomy" id="2486013"/>
    <lineage>
        <taxon>Bacteria</taxon>
        <taxon>Bacillati</taxon>
        <taxon>Bacillota</taxon>
        <taxon>Bacilli</taxon>
        <taxon>Lactobacillales</taxon>
        <taxon>Lactobacillaceae</taxon>
        <taxon>Lacticaseibacillus</taxon>
    </lineage>
</organism>
<protein>
    <submittedName>
        <fullName evidence="2">Amidohydrolase family protein</fullName>
    </submittedName>
</protein>
<gene>
    <name evidence="2" type="ORF">ACFQ5J_00605</name>
</gene>
<evidence type="ECO:0000313" key="2">
    <source>
        <dbReference type="EMBL" id="MFD1483747.1"/>
    </source>
</evidence>
<dbReference type="RefSeq" id="WP_125752128.1">
    <property type="nucleotide sequence ID" value="NZ_JBHTON010000002.1"/>
</dbReference>
<dbReference type="Proteomes" id="UP001597252">
    <property type="component" value="Unassembled WGS sequence"/>
</dbReference>
<evidence type="ECO:0000259" key="1">
    <source>
        <dbReference type="Pfam" id="PF04909"/>
    </source>
</evidence>
<dbReference type="PANTHER" id="PTHR35563">
    <property type="entry name" value="BARREL METAL-DEPENDENT HYDROLASE, PUTATIVE (AFU_ORTHOLOGUE AFUA_1G16240)-RELATED"/>
    <property type="match status" value="1"/>
</dbReference>
<evidence type="ECO:0000313" key="3">
    <source>
        <dbReference type="Proteomes" id="UP001597252"/>
    </source>
</evidence>
<proteinExistence type="predicted"/>
<dbReference type="EMBL" id="JBHTON010000002">
    <property type="protein sequence ID" value="MFD1483747.1"/>
    <property type="molecule type" value="Genomic_DNA"/>
</dbReference>
<dbReference type="InterPro" id="IPR052358">
    <property type="entry name" value="Aro_Compnd_Degr_Hydrolases"/>
</dbReference>
<dbReference type="Gene3D" id="3.20.20.140">
    <property type="entry name" value="Metal-dependent hydrolases"/>
    <property type="match status" value="1"/>
</dbReference>
<dbReference type="Pfam" id="PF04909">
    <property type="entry name" value="Amidohydro_2"/>
    <property type="match status" value="1"/>
</dbReference>
<feature type="domain" description="Amidohydrolase-related" evidence="1">
    <location>
        <begin position="6"/>
        <end position="254"/>
    </location>
</feature>
<comment type="caution">
    <text evidence="2">The sequence shown here is derived from an EMBL/GenBank/DDBJ whole genome shotgun (WGS) entry which is preliminary data.</text>
</comment>
<reference evidence="3" key="1">
    <citation type="journal article" date="2019" name="Int. J. Syst. Evol. Microbiol.">
        <title>The Global Catalogue of Microorganisms (GCM) 10K type strain sequencing project: providing services to taxonomists for standard genome sequencing and annotation.</title>
        <authorList>
            <consortium name="The Broad Institute Genomics Platform"/>
            <consortium name="The Broad Institute Genome Sequencing Center for Infectious Disease"/>
            <person name="Wu L."/>
            <person name="Ma J."/>
        </authorList>
    </citation>
    <scope>NUCLEOTIDE SEQUENCE [LARGE SCALE GENOMIC DNA]</scope>
    <source>
        <strain evidence="3">CCM 8903</strain>
    </source>
</reference>
<name>A0ABW4E2X8_9LACO</name>
<keyword evidence="3" id="KW-1185">Reference proteome</keyword>
<accession>A0ABW4E2X8</accession>
<sequence>MQKIFDAHFHVIDPKFPLTENNGFLPDPYTAEQYRKECQDFPLEFVGGTVVSGSFQGYDQSYFGAALSALGTDYVGVTQLPVSTTDEEILKLNKLGIRGIRFNLYRGLDTPLTDIELLAKRVYNLVGWGTEFYINLNTADDELRQLILKLPKTSIDHLGMTVVPIDDLYRFITHDVRIRVSGFGRIAYERDQVKTMLPLLYQKNPHSLMFGTDLPATRAKYRFSMDDIYLIREALSNDSEAIDDILYRNAQNWYL</sequence>